<evidence type="ECO:0000256" key="1">
    <source>
        <dbReference type="ARBA" id="ARBA00004141"/>
    </source>
</evidence>
<accession>A0ABD5SF07</accession>
<reference evidence="5 6" key="1">
    <citation type="journal article" date="2019" name="Int. J. Syst. Evol. Microbiol.">
        <title>The Global Catalogue of Microorganisms (GCM) 10K type strain sequencing project: providing services to taxonomists for standard genome sequencing and annotation.</title>
        <authorList>
            <consortium name="The Broad Institute Genomics Platform"/>
            <consortium name="The Broad Institute Genome Sequencing Center for Infectious Disease"/>
            <person name="Wu L."/>
            <person name="Ma J."/>
        </authorList>
    </citation>
    <scope>NUCLEOTIDE SEQUENCE [LARGE SCALE GENOMIC DNA]</scope>
    <source>
        <strain evidence="5 6">CGMCC 1.3239</strain>
    </source>
</reference>
<sequence length="257" mass="27319">GGLTVSRALDGDYGEYTAPATQPVLNVRDRADAGDRPRRAGVWAVDDADSMVLFVHGFATDAEAARDQAYTAELGLQEAGMPGDPPVVAFSWDSDVDWEEAKRTADSLADPLADWLIEWADDGGGPVHVIGYSLGARVTGEALRVLDDRGRHGGLASVSLLGGAIPRESVARDGRYGPAIAALDAPVLNLHSRNDRVLGWVYRASDRVRAVGHGGAAASASLPDGYRDVDVTDLVADHYSYFQPEEGGLGRLVERIQ</sequence>
<dbReference type="EMBL" id="JBHSWW010000454">
    <property type="protein sequence ID" value="MFC6754971.1"/>
    <property type="molecule type" value="Genomic_DNA"/>
</dbReference>
<dbReference type="PANTHER" id="PTHR17920">
    <property type="entry name" value="TRANSMEMBRANE AND COILED-COIL DOMAIN-CONTAINING PROTEIN 4 TMCO4"/>
    <property type="match status" value="1"/>
</dbReference>
<dbReference type="RefSeq" id="WP_379783809.1">
    <property type="nucleotide sequence ID" value="NZ_JBHSWW010000454.1"/>
</dbReference>
<evidence type="ECO:0000313" key="6">
    <source>
        <dbReference type="Proteomes" id="UP001596442"/>
    </source>
</evidence>
<evidence type="ECO:0000313" key="5">
    <source>
        <dbReference type="EMBL" id="MFC6754971.1"/>
    </source>
</evidence>
<dbReference type="Proteomes" id="UP001596442">
    <property type="component" value="Unassembled WGS sequence"/>
</dbReference>
<comment type="subcellular location">
    <subcellularLocation>
        <location evidence="1">Membrane</location>
        <topology evidence="1">Multi-pass membrane protein</topology>
    </subcellularLocation>
</comment>
<organism evidence="5 6">
    <name type="scientific">Halorubrum tibetense</name>
    <dbReference type="NCBI Taxonomy" id="175631"/>
    <lineage>
        <taxon>Archaea</taxon>
        <taxon>Methanobacteriati</taxon>
        <taxon>Methanobacteriota</taxon>
        <taxon>Stenosarchaea group</taxon>
        <taxon>Halobacteria</taxon>
        <taxon>Halobacteriales</taxon>
        <taxon>Haloferacaceae</taxon>
        <taxon>Halorubrum</taxon>
    </lineage>
</organism>
<dbReference type="Gene3D" id="3.40.50.1820">
    <property type="entry name" value="alpha/beta hydrolase"/>
    <property type="match status" value="1"/>
</dbReference>
<gene>
    <name evidence="5" type="ORF">ACFQEU_16115</name>
</gene>
<dbReference type="InterPro" id="IPR007941">
    <property type="entry name" value="DUF726"/>
</dbReference>
<keyword evidence="3" id="KW-1133">Transmembrane helix</keyword>
<proteinExistence type="predicted"/>
<dbReference type="AlphaFoldDB" id="A0ABD5SF07"/>
<keyword evidence="2" id="KW-0812">Transmembrane</keyword>
<keyword evidence="4" id="KW-0472">Membrane</keyword>
<evidence type="ECO:0000256" key="3">
    <source>
        <dbReference type="ARBA" id="ARBA00022989"/>
    </source>
</evidence>
<evidence type="ECO:0000256" key="2">
    <source>
        <dbReference type="ARBA" id="ARBA00022692"/>
    </source>
</evidence>
<comment type="caution">
    <text evidence="5">The sequence shown here is derived from an EMBL/GenBank/DDBJ whole genome shotgun (WGS) entry which is preliminary data.</text>
</comment>
<feature type="non-terminal residue" evidence="5">
    <location>
        <position position="1"/>
    </location>
</feature>
<dbReference type="Pfam" id="PF05277">
    <property type="entry name" value="DUF726"/>
    <property type="match status" value="1"/>
</dbReference>
<dbReference type="PANTHER" id="PTHR17920:SF3">
    <property type="entry name" value="TRANSMEMBRANE AND COILED-COIL DOMAIN-CONTAINING PROTEIN 4"/>
    <property type="match status" value="1"/>
</dbReference>
<dbReference type="InterPro" id="IPR029058">
    <property type="entry name" value="AB_hydrolase_fold"/>
</dbReference>
<keyword evidence="6" id="KW-1185">Reference proteome</keyword>
<evidence type="ECO:0000256" key="4">
    <source>
        <dbReference type="ARBA" id="ARBA00023136"/>
    </source>
</evidence>
<protein>
    <submittedName>
        <fullName evidence="5">DUF726 domain-containing protein</fullName>
    </submittedName>
</protein>
<name>A0ABD5SF07_9EURY</name>
<dbReference type="SUPFAM" id="SSF53474">
    <property type="entry name" value="alpha/beta-Hydrolases"/>
    <property type="match status" value="1"/>
</dbReference>
<dbReference type="GO" id="GO:0016020">
    <property type="term" value="C:membrane"/>
    <property type="evidence" value="ECO:0007669"/>
    <property type="project" value="UniProtKB-SubCell"/>
</dbReference>